<name>A0A1S9TKY8_BACCE</name>
<sequence length="63" mass="7416">MFKNSYNRLGNPHTKLSLKCNTKIIKGRVINIQDIENSKTLEHECTELRLEINDYLEKLPEND</sequence>
<gene>
    <name evidence="1" type="ORF">BW897_21660</name>
</gene>
<reference evidence="1 2" key="1">
    <citation type="submission" date="2017-01" db="EMBL/GenBank/DDBJ databases">
        <title>Bacillus cereus isolates.</title>
        <authorList>
            <person name="Beno S.M."/>
        </authorList>
    </citation>
    <scope>NUCLEOTIDE SEQUENCE [LARGE SCALE GENOMIC DNA]</scope>
    <source>
        <strain evidence="1 2">FSL H8-0485</strain>
    </source>
</reference>
<organism evidence="1 2">
    <name type="scientific">Bacillus cereus</name>
    <dbReference type="NCBI Taxonomy" id="1396"/>
    <lineage>
        <taxon>Bacteria</taxon>
        <taxon>Bacillati</taxon>
        <taxon>Bacillota</taxon>
        <taxon>Bacilli</taxon>
        <taxon>Bacillales</taxon>
        <taxon>Bacillaceae</taxon>
        <taxon>Bacillus</taxon>
        <taxon>Bacillus cereus group</taxon>
    </lineage>
</organism>
<evidence type="ECO:0000313" key="2">
    <source>
        <dbReference type="Proteomes" id="UP000190906"/>
    </source>
</evidence>
<dbReference type="AlphaFoldDB" id="A0A1S9TKY8"/>
<dbReference type="Proteomes" id="UP000190906">
    <property type="component" value="Unassembled WGS sequence"/>
</dbReference>
<protein>
    <submittedName>
        <fullName evidence="1">Uncharacterized protein</fullName>
    </submittedName>
</protein>
<proteinExistence type="predicted"/>
<dbReference type="EMBL" id="MUAJ01000024">
    <property type="protein sequence ID" value="OOR10628.1"/>
    <property type="molecule type" value="Genomic_DNA"/>
</dbReference>
<comment type="caution">
    <text evidence="1">The sequence shown here is derived from an EMBL/GenBank/DDBJ whole genome shotgun (WGS) entry which is preliminary data.</text>
</comment>
<evidence type="ECO:0000313" key="1">
    <source>
        <dbReference type="EMBL" id="OOR10628.1"/>
    </source>
</evidence>
<accession>A0A1S9TKY8</accession>